<dbReference type="Proteomes" id="UP001148786">
    <property type="component" value="Unassembled WGS sequence"/>
</dbReference>
<dbReference type="EMBL" id="JANKHO010001066">
    <property type="protein sequence ID" value="KAJ3503984.1"/>
    <property type="molecule type" value="Genomic_DNA"/>
</dbReference>
<dbReference type="SUPFAM" id="SSF81383">
    <property type="entry name" value="F-box domain"/>
    <property type="match status" value="1"/>
</dbReference>
<dbReference type="Gene3D" id="1.20.1280.50">
    <property type="match status" value="1"/>
</dbReference>
<accession>A0A9W8MSZ7</accession>
<comment type="caution">
    <text evidence="2">The sequence shown here is derived from an EMBL/GenBank/DDBJ whole genome shotgun (WGS) entry which is preliminary data.</text>
</comment>
<feature type="domain" description="F-box" evidence="1">
    <location>
        <begin position="5"/>
        <end position="51"/>
    </location>
</feature>
<dbReference type="AlphaFoldDB" id="A0A9W8MSZ7"/>
<name>A0A9W8MSZ7_9AGAR</name>
<dbReference type="Pfam" id="PF00646">
    <property type="entry name" value="F-box"/>
    <property type="match status" value="1"/>
</dbReference>
<sequence length="424" mass="47599">MGNTSCLSEDIPLDIIYEILGHLPVFDIIRLRQVSRRLRQASYQRSVWVNAYERANLLLPHAPISSRSTHELEAALVRASRIVWNWTSPKPTVCTRRRFPRELPTYDFDGNVVDGRYLMLAERSGLSWYDLDGDMERPILVYPCPTILPMTGYLNHQLNANQEGRGSLWVATVLKVDINESGGTARLHAEIPSSSVTGIKMGHDWLLPIGEFVSPDDPMDLFHIPSRTTLHVPMHEKVRSLGDLSSLNLAFTPQYLFFTFSSRVETSIDTYTLPTITEATPSLQGVVESRGSHVSFLSLVYVSRTPVTWTSKIGLHLFDVFLEPTGDIMFTTQASRTLDVGIATTQLFQTAQRGRCLAVSHSSPGSFLFAYHIERQGEAKHDMSVKPLKLPEGVQSRGVLSFDGVRGRLCLISGWTNIEILDYH</sequence>
<dbReference type="InterPro" id="IPR001810">
    <property type="entry name" value="F-box_dom"/>
</dbReference>
<dbReference type="PROSITE" id="PS50181">
    <property type="entry name" value="FBOX"/>
    <property type="match status" value="1"/>
</dbReference>
<dbReference type="SMART" id="SM00256">
    <property type="entry name" value="FBOX"/>
    <property type="match status" value="1"/>
</dbReference>
<keyword evidence="3" id="KW-1185">Reference proteome</keyword>
<dbReference type="OrthoDB" id="3019905at2759"/>
<dbReference type="InterPro" id="IPR036047">
    <property type="entry name" value="F-box-like_dom_sf"/>
</dbReference>
<evidence type="ECO:0000313" key="2">
    <source>
        <dbReference type="EMBL" id="KAJ3503984.1"/>
    </source>
</evidence>
<gene>
    <name evidence="2" type="ORF">NLJ89_g8178</name>
</gene>
<protein>
    <recommendedName>
        <fullName evidence="1">F-box domain-containing protein</fullName>
    </recommendedName>
</protein>
<evidence type="ECO:0000259" key="1">
    <source>
        <dbReference type="PROSITE" id="PS50181"/>
    </source>
</evidence>
<dbReference type="CDD" id="cd09917">
    <property type="entry name" value="F-box_SF"/>
    <property type="match status" value="1"/>
</dbReference>
<organism evidence="2 3">
    <name type="scientific">Agrocybe chaxingu</name>
    <dbReference type="NCBI Taxonomy" id="84603"/>
    <lineage>
        <taxon>Eukaryota</taxon>
        <taxon>Fungi</taxon>
        <taxon>Dikarya</taxon>
        <taxon>Basidiomycota</taxon>
        <taxon>Agaricomycotina</taxon>
        <taxon>Agaricomycetes</taxon>
        <taxon>Agaricomycetidae</taxon>
        <taxon>Agaricales</taxon>
        <taxon>Agaricineae</taxon>
        <taxon>Strophariaceae</taxon>
        <taxon>Agrocybe</taxon>
    </lineage>
</organism>
<proteinExistence type="predicted"/>
<evidence type="ECO:0000313" key="3">
    <source>
        <dbReference type="Proteomes" id="UP001148786"/>
    </source>
</evidence>
<reference evidence="2" key="1">
    <citation type="submission" date="2022-07" db="EMBL/GenBank/DDBJ databases">
        <title>Genome Sequence of Agrocybe chaxingu.</title>
        <authorList>
            <person name="Buettner E."/>
        </authorList>
    </citation>
    <scope>NUCLEOTIDE SEQUENCE</scope>
    <source>
        <strain evidence="2">MP-N11</strain>
    </source>
</reference>